<dbReference type="PROSITE" id="PS50943">
    <property type="entry name" value="HTH_CROC1"/>
    <property type="match status" value="1"/>
</dbReference>
<dbReference type="Gene3D" id="2.60.120.10">
    <property type="entry name" value="Jelly Rolls"/>
    <property type="match status" value="1"/>
</dbReference>
<accession>A0A1S7FXT9</accession>
<keyword evidence="3" id="KW-0804">Transcription</keyword>
<dbReference type="InterPro" id="IPR014710">
    <property type="entry name" value="RmlC-like_jellyroll"/>
</dbReference>
<evidence type="ECO:0000313" key="8">
    <source>
        <dbReference type="Proteomes" id="UP000564536"/>
    </source>
</evidence>
<dbReference type="EMBL" id="CP011102">
    <property type="protein sequence ID" value="AQY52222.1"/>
    <property type="molecule type" value="Genomic_DNA"/>
</dbReference>
<dbReference type="SUPFAM" id="SSF47413">
    <property type="entry name" value="lambda repressor-like DNA-binding domains"/>
    <property type="match status" value="1"/>
</dbReference>
<dbReference type="CDD" id="cd02209">
    <property type="entry name" value="cupin_XRE_C"/>
    <property type="match status" value="1"/>
</dbReference>
<gene>
    <name evidence="6" type="ORF">HB943_06210</name>
    <name evidence="5" type="ORF">UE46_15130</name>
</gene>
<evidence type="ECO:0000313" key="5">
    <source>
        <dbReference type="EMBL" id="AQY52222.1"/>
    </source>
</evidence>
<dbReference type="KEGG" id="lwi:UE46_15130"/>
<dbReference type="InterPro" id="IPR001387">
    <property type="entry name" value="Cro/C1-type_HTH"/>
</dbReference>
<evidence type="ECO:0000313" key="6">
    <source>
        <dbReference type="EMBL" id="MBC1500190.1"/>
    </source>
</evidence>
<reference evidence="7" key="1">
    <citation type="submission" date="2015-03" db="EMBL/GenBank/DDBJ databases">
        <authorList>
            <person name="Ferrari E."/>
            <person name="Walter M.C."/>
            <person name="Huptas C."/>
            <person name="Scherer S."/>
            <person name="Mueller-Herbst S."/>
        </authorList>
    </citation>
    <scope>NUCLEOTIDE SEQUENCE [LARGE SCALE GENOMIC DNA]</scope>
    <source>
        <strain evidence="7">LWP01</strain>
    </source>
</reference>
<dbReference type="SUPFAM" id="SSF51182">
    <property type="entry name" value="RmlC-like cupins"/>
    <property type="match status" value="1"/>
</dbReference>
<dbReference type="CDD" id="cd00093">
    <property type="entry name" value="HTH_XRE"/>
    <property type="match status" value="1"/>
</dbReference>
<keyword evidence="1" id="KW-0805">Transcription regulation</keyword>
<evidence type="ECO:0000256" key="1">
    <source>
        <dbReference type="ARBA" id="ARBA00023015"/>
    </source>
</evidence>
<dbReference type="Gene3D" id="1.10.260.40">
    <property type="entry name" value="lambda repressor-like DNA-binding domains"/>
    <property type="match status" value="1"/>
</dbReference>
<proteinExistence type="predicted"/>
<dbReference type="InterPro" id="IPR011051">
    <property type="entry name" value="RmlC_Cupin_sf"/>
</dbReference>
<evidence type="ECO:0000259" key="4">
    <source>
        <dbReference type="PROSITE" id="PS50943"/>
    </source>
</evidence>
<dbReference type="GO" id="GO:0005829">
    <property type="term" value="C:cytosol"/>
    <property type="evidence" value="ECO:0007669"/>
    <property type="project" value="TreeGrafter"/>
</dbReference>
<name>A0A1S7FXT9_9LIST</name>
<dbReference type="Pfam" id="PF01381">
    <property type="entry name" value="HTH_3"/>
    <property type="match status" value="1"/>
</dbReference>
<evidence type="ECO:0000256" key="2">
    <source>
        <dbReference type="ARBA" id="ARBA00023125"/>
    </source>
</evidence>
<keyword evidence="7" id="KW-1185">Reference proteome</keyword>
<dbReference type="GO" id="GO:0003677">
    <property type="term" value="F:DNA binding"/>
    <property type="evidence" value="ECO:0007669"/>
    <property type="project" value="UniProtKB-KW"/>
</dbReference>
<dbReference type="InterPro" id="IPR050807">
    <property type="entry name" value="TransReg_Diox_bact_type"/>
</dbReference>
<dbReference type="SMART" id="SM00530">
    <property type="entry name" value="HTH_XRE"/>
    <property type="match status" value="1"/>
</dbReference>
<dbReference type="Proteomes" id="UP000223060">
    <property type="component" value="Chromosome"/>
</dbReference>
<dbReference type="RefSeq" id="WP_118907749.1">
    <property type="nucleotide sequence ID" value="NZ_CP011102.1"/>
</dbReference>
<reference evidence="5" key="2">
    <citation type="submission" date="2015-03" db="EMBL/GenBank/DDBJ databases">
        <authorList>
            <person name="Murphy D."/>
        </authorList>
    </citation>
    <scope>NUCLEOTIDE SEQUENCE [LARGE SCALE GENOMIC DNA]</scope>
    <source>
        <strain evidence="5">WS 4560</strain>
    </source>
</reference>
<dbReference type="Pfam" id="PF07883">
    <property type="entry name" value="Cupin_2"/>
    <property type="match status" value="1"/>
</dbReference>
<dbReference type="AlphaFoldDB" id="A0A1S7FXT9"/>
<dbReference type="GO" id="GO:0003700">
    <property type="term" value="F:DNA-binding transcription factor activity"/>
    <property type="evidence" value="ECO:0007669"/>
    <property type="project" value="TreeGrafter"/>
</dbReference>
<evidence type="ECO:0000256" key="3">
    <source>
        <dbReference type="ARBA" id="ARBA00023163"/>
    </source>
</evidence>
<keyword evidence="2 5" id="KW-0238">DNA-binding</keyword>
<sequence>MDNISAVVSENLKLARQKKRLSLDELAKLTGVSKSMLGQIERGDVNPTISTLWKIANGLKVSFTELVTKPKIDYEVIDRKTREPLIADDGKCRNYPMFTFDSERRFETYYLEIDPGGRLESTPHPDGTEEFINVFSGELVITTNGEQLKAQDGDSIRFKADQEHVYTNPSPDMCRLSMIIYYPN</sequence>
<dbReference type="PANTHER" id="PTHR46797:SF23">
    <property type="entry name" value="HTH-TYPE TRANSCRIPTIONAL REGULATOR SUTR"/>
    <property type="match status" value="1"/>
</dbReference>
<dbReference type="InterPro" id="IPR010982">
    <property type="entry name" value="Lambda_DNA-bd_dom_sf"/>
</dbReference>
<dbReference type="InterPro" id="IPR013096">
    <property type="entry name" value="Cupin_2"/>
</dbReference>
<dbReference type="PANTHER" id="PTHR46797">
    <property type="entry name" value="HTH-TYPE TRANSCRIPTIONAL REGULATOR"/>
    <property type="match status" value="1"/>
</dbReference>
<dbReference type="Proteomes" id="UP000564536">
    <property type="component" value="Unassembled WGS sequence"/>
</dbReference>
<evidence type="ECO:0000313" key="7">
    <source>
        <dbReference type="Proteomes" id="UP000223060"/>
    </source>
</evidence>
<protein>
    <submittedName>
        <fullName evidence="5">DNA-binding protein</fullName>
    </submittedName>
    <submittedName>
        <fullName evidence="6">Helix-turn-helix domain-containing protein</fullName>
    </submittedName>
</protein>
<reference evidence="6 8" key="3">
    <citation type="submission" date="2020-03" db="EMBL/GenBank/DDBJ databases">
        <title>Soil Listeria distribution.</title>
        <authorList>
            <person name="Liao J."/>
            <person name="Wiedmann M."/>
        </authorList>
    </citation>
    <scope>NUCLEOTIDE SEQUENCE [LARGE SCALE GENOMIC DNA]</scope>
    <source>
        <strain evidence="6 8">FSL L7-1523</strain>
    </source>
</reference>
<feature type="domain" description="HTH cro/C1-type" evidence="4">
    <location>
        <begin position="12"/>
        <end position="66"/>
    </location>
</feature>
<organism evidence="5 7">
    <name type="scientific">Listeria weihenstephanensis</name>
    <dbReference type="NCBI Taxonomy" id="1006155"/>
    <lineage>
        <taxon>Bacteria</taxon>
        <taxon>Bacillati</taxon>
        <taxon>Bacillota</taxon>
        <taxon>Bacilli</taxon>
        <taxon>Bacillales</taxon>
        <taxon>Listeriaceae</taxon>
        <taxon>Listeria</taxon>
    </lineage>
</organism>
<dbReference type="EMBL" id="JAARRL010000007">
    <property type="protein sequence ID" value="MBC1500190.1"/>
    <property type="molecule type" value="Genomic_DNA"/>
</dbReference>